<dbReference type="SUPFAM" id="SSF55658">
    <property type="entry name" value="L9 N-domain-like"/>
    <property type="match status" value="1"/>
</dbReference>
<feature type="domain" description="Ribosomal protein L9" evidence="1">
    <location>
        <begin position="68"/>
        <end position="112"/>
    </location>
</feature>
<accession>A0A0K2U9R8</accession>
<protein>
    <submittedName>
        <fullName evidence="2">39S ribosomal protein L9, mitochondriallike [Megachile rotundata]</fullName>
    </submittedName>
</protein>
<organism evidence="2">
    <name type="scientific">Lepeophtheirus salmonis</name>
    <name type="common">Salmon louse</name>
    <name type="synonym">Caligus salmonis</name>
    <dbReference type="NCBI Taxonomy" id="72036"/>
    <lineage>
        <taxon>Eukaryota</taxon>
        <taxon>Metazoa</taxon>
        <taxon>Ecdysozoa</taxon>
        <taxon>Arthropoda</taxon>
        <taxon>Crustacea</taxon>
        <taxon>Multicrustacea</taxon>
        <taxon>Hexanauplia</taxon>
        <taxon>Copepoda</taxon>
        <taxon>Siphonostomatoida</taxon>
        <taxon>Caligidae</taxon>
        <taxon>Lepeophtheirus</taxon>
    </lineage>
</organism>
<reference evidence="2" key="1">
    <citation type="submission" date="2014-05" db="EMBL/GenBank/DDBJ databases">
        <authorList>
            <person name="Chronopoulou M."/>
        </authorList>
    </citation>
    <scope>NUCLEOTIDE SEQUENCE</scope>
    <source>
        <tissue evidence="2">Whole organism</tissue>
    </source>
</reference>
<dbReference type="InterPro" id="IPR009027">
    <property type="entry name" value="Ribosomal_bL9/RNase_H1_N"/>
</dbReference>
<dbReference type="InterPro" id="IPR020070">
    <property type="entry name" value="Ribosomal_bL9_N"/>
</dbReference>
<dbReference type="Pfam" id="PF01281">
    <property type="entry name" value="Ribosomal_L9_N"/>
    <property type="match status" value="1"/>
</dbReference>
<sequence>MMFLLRRTIPSFIQSNRRLIVVERVHQPRRFPDGTPKELMERLTAQERLEKHQTYRILQEEDESRDVPVLLLANVEGIGRKGSVISLSEDVARQKILLPQLGVYPTEEALSMYKDILIDEKVTPLESSEFSLETHKLLSRTCIGVRMSGQNPWTLTTKHISSSFLLYGFIVPPDVISIPREIAGPNRELLEDKEFYVTVKINGFETAHVRCVLKHTSLGMNNLVFPFGFQYKFREPIFEEDRELLISLPREPFTQKAKETAELEDEYVKYMEWYDKREKRLYKENINNVESSFK</sequence>
<name>A0A0K2U9R8_LEPSM</name>
<dbReference type="EMBL" id="HACA01017449">
    <property type="protein sequence ID" value="CDW34810.1"/>
    <property type="molecule type" value="Transcribed_RNA"/>
</dbReference>
<evidence type="ECO:0000259" key="1">
    <source>
        <dbReference type="Pfam" id="PF01281"/>
    </source>
</evidence>
<keyword evidence="2" id="KW-0687">Ribonucleoprotein</keyword>
<evidence type="ECO:0000313" key="2">
    <source>
        <dbReference type="EMBL" id="CDW34810.1"/>
    </source>
</evidence>
<dbReference type="OMA" id="HCAFRRI"/>
<proteinExistence type="predicted"/>
<dbReference type="AlphaFoldDB" id="A0A0K2U9R8"/>
<keyword evidence="2" id="KW-0689">Ribosomal protein</keyword>
<dbReference type="GO" id="GO:0005840">
    <property type="term" value="C:ribosome"/>
    <property type="evidence" value="ECO:0007669"/>
    <property type="project" value="UniProtKB-KW"/>
</dbReference>
<dbReference type="OrthoDB" id="5555409at2759"/>